<dbReference type="GO" id="GO:0098719">
    <property type="term" value="P:sodium ion import across plasma membrane"/>
    <property type="evidence" value="ECO:0007669"/>
    <property type="project" value="TreeGrafter"/>
</dbReference>
<feature type="compositionally biased region" description="Basic and acidic residues" evidence="10">
    <location>
        <begin position="1323"/>
        <end position="1333"/>
    </location>
</feature>
<evidence type="ECO:0000256" key="6">
    <source>
        <dbReference type="ARBA" id="ARBA00023053"/>
    </source>
</evidence>
<evidence type="ECO:0000259" key="12">
    <source>
        <dbReference type="Pfam" id="PF00999"/>
    </source>
</evidence>
<keyword evidence="7" id="KW-0406">Ion transport</keyword>
<feature type="compositionally biased region" description="Basic and acidic residues" evidence="10">
    <location>
        <begin position="1294"/>
        <end position="1316"/>
    </location>
</feature>
<comment type="subcellular location">
    <subcellularLocation>
        <location evidence="1">Cell membrane</location>
        <topology evidence="1">Multi-pass membrane protein</topology>
    </subcellularLocation>
</comment>
<feature type="transmembrane region" description="Helical" evidence="11">
    <location>
        <begin position="403"/>
        <end position="426"/>
    </location>
</feature>
<proteinExistence type="predicted"/>
<dbReference type="Pfam" id="PF00999">
    <property type="entry name" value="Na_H_Exchanger"/>
    <property type="match status" value="1"/>
</dbReference>
<dbReference type="GO" id="GO:0015386">
    <property type="term" value="F:potassium:proton antiporter activity"/>
    <property type="evidence" value="ECO:0007669"/>
    <property type="project" value="TreeGrafter"/>
</dbReference>
<dbReference type="InterPro" id="IPR018422">
    <property type="entry name" value="Cation/H_exchanger_CPA1"/>
</dbReference>
<name>A0A8S1GZH4_9PELO</name>
<feature type="domain" description="Cation/H+ exchanger transmembrane" evidence="12">
    <location>
        <begin position="18"/>
        <end position="426"/>
    </location>
</feature>
<evidence type="ECO:0000256" key="8">
    <source>
        <dbReference type="ARBA" id="ARBA00023136"/>
    </source>
</evidence>
<dbReference type="InterPro" id="IPR006153">
    <property type="entry name" value="Cation/H_exchanger_TM"/>
</dbReference>
<feature type="compositionally biased region" description="Polar residues" evidence="10">
    <location>
        <begin position="1193"/>
        <end position="1212"/>
    </location>
</feature>
<keyword evidence="5 11" id="KW-1133">Transmembrane helix</keyword>
<dbReference type="PANTHER" id="PTHR10110:SF86">
    <property type="entry name" value="SODIUM_HYDROGEN EXCHANGER 7"/>
    <property type="match status" value="1"/>
</dbReference>
<feature type="transmembrane region" description="Helical" evidence="11">
    <location>
        <begin position="371"/>
        <end position="391"/>
    </location>
</feature>
<feature type="compositionally biased region" description="Basic and acidic residues" evidence="10">
    <location>
        <begin position="1163"/>
        <end position="1176"/>
    </location>
</feature>
<dbReference type="EMBL" id="CAJGYM010000004">
    <property type="protein sequence ID" value="CAD6186450.1"/>
    <property type="molecule type" value="Genomic_DNA"/>
</dbReference>
<keyword evidence="14" id="KW-1185">Reference proteome</keyword>
<dbReference type="Gene3D" id="6.10.140.1330">
    <property type="match status" value="1"/>
</dbReference>
<keyword evidence="2" id="KW-0813">Transport</keyword>
<feature type="region of interest" description="Disordered" evidence="10">
    <location>
        <begin position="1151"/>
        <end position="1363"/>
    </location>
</feature>
<accession>A0A8S1GZH4</accession>
<feature type="transmembrane region" description="Helical" evidence="11">
    <location>
        <begin position="285"/>
        <end position="303"/>
    </location>
</feature>
<dbReference type="GO" id="GO:0015385">
    <property type="term" value="F:sodium:proton antiporter activity"/>
    <property type="evidence" value="ECO:0007669"/>
    <property type="project" value="InterPro"/>
</dbReference>
<keyword evidence="9" id="KW-0739">Sodium transport</keyword>
<feature type="transmembrane region" description="Helical" evidence="11">
    <location>
        <begin position="6"/>
        <end position="23"/>
    </location>
</feature>
<feature type="transmembrane region" description="Helical" evidence="11">
    <location>
        <begin position="701"/>
        <end position="718"/>
    </location>
</feature>
<keyword evidence="8 11" id="KW-0472">Membrane</keyword>
<evidence type="ECO:0000313" key="13">
    <source>
        <dbReference type="EMBL" id="CAD6186450.1"/>
    </source>
</evidence>
<dbReference type="PANTHER" id="PTHR10110">
    <property type="entry name" value="SODIUM/HYDROGEN EXCHANGER"/>
    <property type="match status" value="1"/>
</dbReference>
<feature type="transmembrane region" description="Helical" evidence="11">
    <location>
        <begin position="195"/>
        <end position="222"/>
    </location>
</feature>
<sequence>MSELSIFVFPAASLVVALTLEVVNNKVRFLGIPDSVFQFTFAIFAAMATFLFLPHEIAKEVTEKYTWNQVSPQAILVITLPPLLFEAAFRVKSHMFFNKLKLIVSLTGAAYIGTIIISAGVLLPMFCITDYLRISSANPVAVVAILEQYGAPHRLRVLIEGESLLNDGAALMFYHMFVSYLRMETIRDFQVDYKWMAIELVMCLAGSPLIGWVAAQLCALLVSKAAGNPQRQLIIFLFVYGVFIFCDKIHGSSAVGLVFFGVMLNYCKEQMSPETCEMALQLWQVLGYLANGLIFMFAGYLVGSEMFTDVVHREHGDDDYADVLTNEMFTFLQGVLVSPVPFFARAASLYMFYNVFGYFSKRPMPAPKDFVILSYAGLRGALGLILSMELVKDVRSPDCKKVLILVSATTVTCLIFQGMTFSSVAFKEGSTKRSKYVKETCTRMSRFLTNKVQEEITNWEVASAEVSSCLAHHTHELEQEMVDLDEGEWASPESKGVAEVTEAKIGLYGILLARVHDSWETGALSGNCAHMIVALLEHGIDEGNITALDIEEHMQMFEPSFFILALLSVFRVFRKWLRKCGWLCNVAPVMSNPLIVTFSKKAKVQKAIPRTFEIWYIFHTLVFVFFTIFLAYNLFEKEVVLLKKRFELFIQNDVEKCENLVLLLLCLLSIAFEAMAIMHIKYKDPPSTERAFEIVTTSLELSMAISALGIQITMLFGGRCFFSNSLNFECLYMSIAVLAIMMIISLYRITRATPIFIIVLARERLRLAVFYFLHHLMHEASSKISHDLFGDSAYKIVKKEIRHFSKLLEGLMRLEFKENVEELDVVAVIKTRQAIRMMSYNLHKILNNLQKEGFIPSETEERWNEVVKELRSNADSLQFVAQLSYSDYLVNVKWIQKLRETTRRDVIRILAEALSAKEPIRLAAKEMITTNGSCFYFIKKGIVKMTEWVPCQLEFRNEVYQMQGDFIGTRNLLLMDSRRENEALPLLFPKRRYETTTYCEIIWIDGDIMKRMLKADSGLCQAVGAYVQSSRLITEISHVVKTPDIKEKFWDHFARHGRTISTRETINVPDGKIAFIGCWTNIVAIVPRIHLDRNLLFVRGPAAMCIEPVSPKVHGYIYIDKETFRDVSSTTNDSDNISIVHDTDMKVVVKHAAHKKMSSSDAPRARESVRSIEHKMSAQSTQPSLVTNEEVLQPQSTQEGTTISGASRNGQSPAGILNPGIGVKSDEKLKKSGKKSETREKQSSNEKHRNDQVGSRDFARQNDEVHDVQHGGSHETRGSQKMDHFHLRKPKASRSNETHREEQRPKKQSTNEKQRNEQLASLEKVHKTWNETHRRSKQSTKNDTIRVDRSRVAIRKSDEKDGI</sequence>
<gene>
    <name evidence="13" type="ORF">CAUJ_LOCUS2369</name>
</gene>
<comment type="caution">
    <text evidence="13">The sequence shown here is derived from an EMBL/GenBank/DDBJ whole genome shotgun (WGS) entry which is preliminary data.</text>
</comment>
<reference evidence="13" key="1">
    <citation type="submission" date="2020-10" db="EMBL/GenBank/DDBJ databases">
        <authorList>
            <person name="Kikuchi T."/>
        </authorList>
    </citation>
    <scope>NUCLEOTIDE SEQUENCE</scope>
    <source>
        <strain evidence="13">NKZ352</strain>
    </source>
</reference>
<feature type="compositionally biased region" description="Basic and acidic residues" evidence="10">
    <location>
        <begin position="1257"/>
        <end position="1285"/>
    </location>
</feature>
<organism evidence="13 14">
    <name type="scientific">Caenorhabditis auriculariae</name>
    <dbReference type="NCBI Taxonomy" id="2777116"/>
    <lineage>
        <taxon>Eukaryota</taxon>
        <taxon>Metazoa</taxon>
        <taxon>Ecdysozoa</taxon>
        <taxon>Nematoda</taxon>
        <taxon>Chromadorea</taxon>
        <taxon>Rhabditida</taxon>
        <taxon>Rhabditina</taxon>
        <taxon>Rhabditomorpha</taxon>
        <taxon>Rhabditoidea</taxon>
        <taxon>Rhabditidae</taxon>
        <taxon>Peloderinae</taxon>
        <taxon>Caenorhabditis</taxon>
    </lineage>
</organism>
<evidence type="ECO:0000256" key="2">
    <source>
        <dbReference type="ARBA" id="ARBA00022448"/>
    </source>
</evidence>
<evidence type="ECO:0000256" key="10">
    <source>
        <dbReference type="SAM" id="MobiDB-lite"/>
    </source>
</evidence>
<feature type="transmembrane region" description="Helical" evidence="11">
    <location>
        <begin position="35"/>
        <end position="53"/>
    </location>
</feature>
<evidence type="ECO:0000256" key="4">
    <source>
        <dbReference type="ARBA" id="ARBA00022692"/>
    </source>
</evidence>
<feature type="transmembrane region" description="Helical" evidence="11">
    <location>
        <begin position="234"/>
        <end position="264"/>
    </location>
</feature>
<evidence type="ECO:0000256" key="5">
    <source>
        <dbReference type="ARBA" id="ARBA00022989"/>
    </source>
</evidence>
<dbReference type="GO" id="GO:0051453">
    <property type="term" value="P:regulation of intracellular pH"/>
    <property type="evidence" value="ECO:0007669"/>
    <property type="project" value="TreeGrafter"/>
</dbReference>
<feature type="compositionally biased region" description="Polar residues" evidence="10">
    <location>
        <begin position="1177"/>
        <end position="1187"/>
    </location>
</feature>
<evidence type="ECO:0000256" key="9">
    <source>
        <dbReference type="ARBA" id="ARBA00023201"/>
    </source>
</evidence>
<feature type="transmembrane region" description="Helical" evidence="11">
    <location>
        <begin position="730"/>
        <end position="749"/>
    </location>
</feature>
<feature type="transmembrane region" description="Helical" evidence="11">
    <location>
        <begin position="660"/>
        <end position="681"/>
    </location>
</feature>
<protein>
    <recommendedName>
        <fullName evidence="12">Cation/H+ exchanger transmembrane domain-containing protein</fullName>
    </recommendedName>
</protein>
<feature type="transmembrane region" description="Helical" evidence="11">
    <location>
        <begin position="103"/>
        <end position="126"/>
    </location>
</feature>
<feature type="compositionally biased region" description="Basic and acidic residues" evidence="10">
    <location>
        <begin position="1343"/>
        <end position="1363"/>
    </location>
</feature>
<evidence type="ECO:0000256" key="11">
    <source>
        <dbReference type="SAM" id="Phobius"/>
    </source>
</evidence>
<dbReference type="GO" id="GO:0005886">
    <property type="term" value="C:plasma membrane"/>
    <property type="evidence" value="ECO:0007669"/>
    <property type="project" value="UniProtKB-SubCell"/>
</dbReference>
<dbReference type="OrthoDB" id="441412at2759"/>
<evidence type="ECO:0000256" key="3">
    <source>
        <dbReference type="ARBA" id="ARBA00022475"/>
    </source>
</evidence>
<evidence type="ECO:0000256" key="7">
    <source>
        <dbReference type="ARBA" id="ARBA00023065"/>
    </source>
</evidence>
<feature type="transmembrane region" description="Helical" evidence="11">
    <location>
        <begin position="164"/>
        <end position="183"/>
    </location>
</feature>
<feature type="transmembrane region" description="Helical" evidence="11">
    <location>
        <begin position="614"/>
        <end position="635"/>
    </location>
</feature>
<dbReference type="Proteomes" id="UP000835052">
    <property type="component" value="Unassembled WGS sequence"/>
</dbReference>
<evidence type="ECO:0000256" key="1">
    <source>
        <dbReference type="ARBA" id="ARBA00004651"/>
    </source>
</evidence>
<feature type="transmembrane region" description="Helical" evidence="11">
    <location>
        <begin position="342"/>
        <end position="359"/>
    </location>
</feature>
<evidence type="ECO:0000313" key="14">
    <source>
        <dbReference type="Proteomes" id="UP000835052"/>
    </source>
</evidence>
<keyword evidence="3" id="KW-1003">Cell membrane</keyword>
<keyword evidence="4 11" id="KW-0812">Transmembrane</keyword>
<feature type="compositionally biased region" description="Basic and acidic residues" evidence="10">
    <location>
        <begin position="1224"/>
        <end position="1251"/>
    </location>
</feature>
<feature type="transmembrane region" description="Helical" evidence="11">
    <location>
        <begin position="73"/>
        <end position="91"/>
    </location>
</feature>
<keyword evidence="6" id="KW-0915">Sodium</keyword>